<dbReference type="InParanoid" id="A0A6J3BTX1"/>
<dbReference type="AlphaFoldDB" id="A0A6J3BTX1"/>
<feature type="chain" id="PRO_5047393440" evidence="2">
    <location>
        <begin position="19"/>
        <end position="804"/>
    </location>
</feature>
<dbReference type="PANTHER" id="PTHR45784">
    <property type="entry name" value="C-TYPE LECTIN DOMAIN FAMILY 20 MEMBER A-RELATED"/>
    <property type="match status" value="1"/>
</dbReference>
<dbReference type="RefSeq" id="XP_031763847.2">
    <property type="nucleotide sequence ID" value="XM_031907987.2"/>
</dbReference>
<dbReference type="Gene3D" id="3.10.100.10">
    <property type="entry name" value="Mannose-Binding Protein A, subunit A"/>
    <property type="match status" value="1"/>
</dbReference>
<reference evidence="5" key="1">
    <citation type="submission" date="2025-08" db="UniProtKB">
        <authorList>
            <consortium name="RefSeq"/>
        </authorList>
    </citation>
    <scope>IDENTIFICATION</scope>
    <source>
        <tissue evidence="5">Whole larvae</tissue>
    </source>
</reference>
<dbReference type="InterPro" id="IPR001304">
    <property type="entry name" value="C-type_lectin-like"/>
</dbReference>
<dbReference type="InterPro" id="IPR016187">
    <property type="entry name" value="CTDL_fold"/>
</dbReference>
<accession>A0A6J3BTX1</accession>
<organism evidence="4 5">
    <name type="scientific">Galleria mellonella</name>
    <name type="common">Greater wax moth</name>
    <dbReference type="NCBI Taxonomy" id="7137"/>
    <lineage>
        <taxon>Eukaryota</taxon>
        <taxon>Metazoa</taxon>
        <taxon>Ecdysozoa</taxon>
        <taxon>Arthropoda</taxon>
        <taxon>Hexapoda</taxon>
        <taxon>Insecta</taxon>
        <taxon>Pterygota</taxon>
        <taxon>Neoptera</taxon>
        <taxon>Endopterygota</taxon>
        <taxon>Lepidoptera</taxon>
        <taxon>Glossata</taxon>
        <taxon>Ditrysia</taxon>
        <taxon>Pyraloidea</taxon>
        <taxon>Pyralidae</taxon>
        <taxon>Galleriinae</taxon>
        <taxon>Galleria</taxon>
    </lineage>
</organism>
<evidence type="ECO:0000256" key="1">
    <source>
        <dbReference type="SAM" id="MobiDB-lite"/>
    </source>
</evidence>
<feature type="region of interest" description="Disordered" evidence="1">
    <location>
        <begin position="405"/>
        <end position="425"/>
    </location>
</feature>
<feature type="region of interest" description="Disordered" evidence="1">
    <location>
        <begin position="773"/>
        <end position="804"/>
    </location>
</feature>
<feature type="domain" description="C-type lectin" evidence="3">
    <location>
        <begin position="36"/>
        <end position="139"/>
    </location>
</feature>
<dbReference type="KEGG" id="gmw:113516829"/>
<dbReference type="PROSITE" id="PS50041">
    <property type="entry name" value="C_TYPE_LECTIN_2"/>
    <property type="match status" value="1"/>
</dbReference>
<feature type="signal peptide" evidence="2">
    <location>
        <begin position="1"/>
        <end position="18"/>
    </location>
</feature>
<protein>
    <submittedName>
        <fullName evidence="5">Uncharacterized protein LOC113516829</fullName>
    </submittedName>
</protein>
<evidence type="ECO:0000259" key="3">
    <source>
        <dbReference type="PROSITE" id="PS50041"/>
    </source>
</evidence>
<dbReference type="GeneID" id="113516829"/>
<feature type="compositionally biased region" description="Polar residues" evidence="1">
    <location>
        <begin position="718"/>
        <end position="731"/>
    </location>
</feature>
<dbReference type="InterPro" id="IPR016186">
    <property type="entry name" value="C-type_lectin-like/link_sf"/>
</dbReference>
<proteinExistence type="predicted"/>
<evidence type="ECO:0000256" key="2">
    <source>
        <dbReference type="SAM" id="SignalP"/>
    </source>
</evidence>
<dbReference type="Proteomes" id="UP001652740">
    <property type="component" value="Unplaced"/>
</dbReference>
<dbReference type="SMART" id="SM00034">
    <property type="entry name" value="CLECT"/>
    <property type="match status" value="1"/>
</dbReference>
<dbReference type="SUPFAM" id="SSF56436">
    <property type="entry name" value="C-type lectin-like"/>
    <property type="match status" value="1"/>
</dbReference>
<gene>
    <name evidence="5" type="primary">LOC113516829</name>
</gene>
<feature type="compositionally biased region" description="Polar residues" evidence="1">
    <location>
        <begin position="413"/>
        <end position="425"/>
    </location>
</feature>
<dbReference type="CDD" id="cd00037">
    <property type="entry name" value="CLECT"/>
    <property type="match status" value="1"/>
</dbReference>
<name>A0A6J3BTX1_GALME</name>
<feature type="region of interest" description="Disordered" evidence="1">
    <location>
        <begin position="711"/>
        <end position="731"/>
    </location>
</feature>
<evidence type="ECO:0000313" key="5">
    <source>
        <dbReference type="RefSeq" id="XP_031763847.2"/>
    </source>
</evidence>
<dbReference type="Pfam" id="PF00059">
    <property type="entry name" value="Lectin_C"/>
    <property type="match status" value="1"/>
</dbReference>
<keyword evidence="4" id="KW-1185">Reference proteome</keyword>
<evidence type="ECO:0000313" key="4">
    <source>
        <dbReference type="Proteomes" id="UP001652740"/>
    </source>
</evidence>
<sequence>MLCTLALFVLFASAQGRAVNISNTWVLPEEGFPVFYRYFRDRISWYEADAVCQFHHANLVTVDTTAQYDAVRAYLKELDISSAVWVGLIRSNPDGDFTWTDYRGLSSDGYWSSAPDPRAAPLCAAADPVADYRWEARACGGPTVASFICELPVPQWALGNEGCMIRALPALTILYLPESASVQLTADCGMAGVKRVQCTGNVKREDLLKDLSCAEEEEQSTTSNVITTSVTWPVTTDTSSTDQDIITELTTEETITTEHEDDINQVDMKSSAIPYNLHLETGSKILQKPVVNKVSQVILNKNINLEAMHSNNLQSNEIPKIASHDSYLNNDENEKMEDEKNKQHKIFHDEIARLGNFETIFTQPTDHFVPPLVMARSKISDDMTVLSLEEKHAQQLAEQTFGKYKTQPDDINHSQINYSTSRSPTEYTSKFTATDMPLIMTMNPIKIKDTIKKEPKNSVPKKYIDKQYDLKSKLYKVIDTKQHKIAKSTEITSIQTESTVQNTETTTKVAYKEDKQNKIDEDPSIDLTVIIRDFEDSKTYAGDVPKIEIIENDTSITNPEIKFNTNNTSGEKQQEISVKIPASIQNSTLTHEIIKITIINEENSSAIPAIFEVSTKMPDFNKDYENKSTTPAEQLVTVNKVSNPKNQINKTLNNKSSFNITNVQETTITIPASESVTLSTMKDKIYAQTTENSSPTTSEVITSTESQIITTTSEKNYTHGTNNNTSEDTTITSMSEATTKEIDVEVTETSEFEHNTTDTSETIDDFQSPLLSAANEPLHRPNRSRRPQQPLNRINKFNPFRILG</sequence>
<dbReference type="PANTHER" id="PTHR45784:SF5">
    <property type="entry name" value="C-TYPE LECTIN DOMAIN FAMILY 20 MEMBER A-RELATED"/>
    <property type="match status" value="1"/>
</dbReference>
<keyword evidence="2" id="KW-0732">Signal</keyword>